<gene>
    <name evidence="4" type="ORF">HINF_LOCUS15703</name>
    <name evidence="5" type="ORF">HINF_LOCUS17682</name>
    <name evidence="7" type="ORF">HINF_LOCUS25126</name>
    <name evidence="6" type="ORF">HINF_LOCUS3515</name>
    <name evidence="8" type="ORF">HINF_LOCUS50771</name>
    <name evidence="3" type="ORF">HINF_LOCUS6339</name>
</gene>
<dbReference type="PANTHER" id="PTHR11740">
    <property type="entry name" value="CASEIN KINASE II SUBUNIT BETA"/>
    <property type="match status" value="1"/>
</dbReference>
<dbReference type="PRINTS" id="PR00472">
    <property type="entry name" value="CASNKINASEII"/>
</dbReference>
<protein>
    <recommendedName>
        <fullName evidence="2">Casein kinase II subunit beta</fullName>
        <shortName evidence="2">CK II beta</shortName>
    </recommendedName>
</protein>
<keyword evidence="4" id="KW-0418">Kinase</keyword>
<dbReference type="Proteomes" id="UP001642409">
    <property type="component" value="Unassembled WGS sequence"/>
</dbReference>
<dbReference type="EMBL" id="CAXDID020000245">
    <property type="protein sequence ID" value="CAL6063228.1"/>
    <property type="molecule type" value="Genomic_DNA"/>
</dbReference>
<evidence type="ECO:0000313" key="5">
    <source>
        <dbReference type="EMBL" id="CAI9930037.1"/>
    </source>
</evidence>
<evidence type="ECO:0000313" key="3">
    <source>
        <dbReference type="EMBL" id="CAI9918694.1"/>
    </source>
</evidence>
<dbReference type="GO" id="GO:0005956">
    <property type="term" value="C:protein kinase CK2 complex"/>
    <property type="evidence" value="ECO:0007669"/>
    <property type="project" value="UniProtKB-UniRule"/>
</dbReference>
<dbReference type="SUPFAM" id="SSF57798">
    <property type="entry name" value="Casein kinase II beta subunit"/>
    <property type="match status" value="1"/>
</dbReference>
<dbReference type="Gene3D" id="1.10.1820.10">
    <property type="entry name" value="protein kinase ck2 holoenzyme, chain C, domain 1"/>
    <property type="match status" value="1"/>
</dbReference>
<comment type="subunit">
    <text evidence="2">Tetramer of two alpha and two beta subunits.</text>
</comment>
<proteinExistence type="inferred from homology"/>
<dbReference type="GO" id="GO:0005737">
    <property type="term" value="C:cytoplasm"/>
    <property type="evidence" value="ECO:0007669"/>
    <property type="project" value="TreeGrafter"/>
</dbReference>
<sequence length="205" mass="23322">MSSTSTSSYYSECTWLSSFLSKPEFQLLLTTVPLTYFQESLSLYGLEQEIDYFKEALSLILNNQYDCDESETDKVERSATILYAKAHQRYIRTAAALDEVKTAFQNGNYGTCPRNSCQNQHMLPFGASNDPGKSILRCYCPVCGQLYKLYQANADYYIDGCFFGSDLVGIFLATYPEFTRYPKPAAYVPKVYGFELYKNMKGKAK</sequence>
<evidence type="ECO:0000313" key="8">
    <source>
        <dbReference type="EMBL" id="CAL6063228.1"/>
    </source>
</evidence>
<dbReference type="AlphaFoldDB" id="A0AA86NXV8"/>
<dbReference type="EMBL" id="CATOUU010000444">
    <property type="protein sequence ID" value="CAI9930037.1"/>
    <property type="molecule type" value="Genomic_DNA"/>
</dbReference>
<name>A0AA86NXV8_9EUKA</name>
<dbReference type="InterPro" id="IPR000704">
    <property type="entry name" value="Casein_kinase_II_reg-sub"/>
</dbReference>
<comment type="caution">
    <text evidence="4">The sequence shown here is derived from an EMBL/GenBank/DDBJ whole genome shotgun (WGS) entry which is preliminary data.</text>
</comment>
<dbReference type="InterPro" id="IPR035991">
    <property type="entry name" value="Casein_kinase_II_beta-like"/>
</dbReference>
<accession>A0AA86NXV8</accession>
<keyword evidence="9" id="KW-1185">Reference proteome</keyword>
<dbReference type="GO" id="GO:0019887">
    <property type="term" value="F:protein kinase regulator activity"/>
    <property type="evidence" value="ECO:0007669"/>
    <property type="project" value="InterPro"/>
</dbReference>
<dbReference type="EMBL" id="CATOUU010000166">
    <property type="protein sequence ID" value="CAI9918694.1"/>
    <property type="molecule type" value="Genomic_DNA"/>
</dbReference>
<evidence type="ECO:0000313" key="4">
    <source>
        <dbReference type="EMBL" id="CAI9928058.1"/>
    </source>
</evidence>
<dbReference type="InterPro" id="IPR016149">
    <property type="entry name" value="Casein_kin_II_reg-sub_N"/>
</dbReference>
<dbReference type="PANTHER" id="PTHR11740:SF0">
    <property type="entry name" value="CASEIN KINASE II SUBUNIT BETA"/>
    <property type="match status" value="1"/>
</dbReference>
<evidence type="ECO:0000313" key="9">
    <source>
        <dbReference type="Proteomes" id="UP001642409"/>
    </source>
</evidence>
<evidence type="ECO:0000256" key="2">
    <source>
        <dbReference type="RuleBase" id="RU361268"/>
    </source>
</evidence>
<evidence type="ECO:0000313" key="6">
    <source>
        <dbReference type="EMBL" id="CAL5975804.1"/>
    </source>
</evidence>
<organism evidence="4">
    <name type="scientific">Hexamita inflata</name>
    <dbReference type="NCBI Taxonomy" id="28002"/>
    <lineage>
        <taxon>Eukaryota</taxon>
        <taxon>Metamonada</taxon>
        <taxon>Diplomonadida</taxon>
        <taxon>Hexamitidae</taxon>
        <taxon>Hexamitinae</taxon>
        <taxon>Hexamita</taxon>
    </lineage>
</organism>
<evidence type="ECO:0000313" key="7">
    <source>
        <dbReference type="EMBL" id="CAL6015738.1"/>
    </source>
</evidence>
<dbReference type="SMART" id="SM01085">
    <property type="entry name" value="CK_II_beta"/>
    <property type="match status" value="1"/>
</dbReference>
<dbReference type="EMBL" id="CAXDID020000006">
    <property type="protein sequence ID" value="CAL5975804.1"/>
    <property type="molecule type" value="Genomic_DNA"/>
</dbReference>
<dbReference type="EMBL" id="CAXDID020000074">
    <property type="protein sequence ID" value="CAL6015738.1"/>
    <property type="molecule type" value="Genomic_DNA"/>
</dbReference>
<reference evidence="6 9" key="2">
    <citation type="submission" date="2024-07" db="EMBL/GenBank/DDBJ databases">
        <authorList>
            <person name="Akdeniz Z."/>
        </authorList>
    </citation>
    <scope>NUCLEOTIDE SEQUENCE [LARGE SCALE GENOMIC DNA]</scope>
</reference>
<keyword evidence="4" id="KW-0808">Transferase</keyword>
<dbReference type="Gene3D" id="2.20.25.20">
    <property type="match status" value="1"/>
</dbReference>
<dbReference type="Pfam" id="PF01214">
    <property type="entry name" value="CK_II_beta"/>
    <property type="match status" value="1"/>
</dbReference>
<dbReference type="GO" id="GO:0016301">
    <property type="term" value="F:kinase activity"/>
    <property type="evidence" value="ECO:0007669"/>
    <property type="project" value="UniProtKB-KW"/>
</dbReference>
<comment type="similarity">
    <text evidence="1 2">Belongs to the casein kinase 2 subunit beta family.</text>
</comment>
<evidence type="ECO:0000256" key="1">
    <source>
        <dbReference type="ARBA" id="ARBA00006941"/>
    </source>
</evidence>
<reference evidence="4" key="1">
    <citation type="submission" date="2023-06" db="EMBL/GenBank/DDBJ databases">
        <authorList>
            <person name="Kurt Z."/>
        </authorList>
    </citation>
    <scope>NUCLEOTIDE SEQUENCE</scope>
</reference>
<dbReference type="FunFam" id="2.20.25.20:FF:000001">
    <property type="entry name" value="Casein kinase II subunit beta"/>
    <property type="match status" value="1"/>
</dbReference>
<dbReference type="EMBL" id="CATOUU010000386">
    <property type="protein sequence ID" value="CAI9928058.1"/>
    <property type="molecule type" value="Genomic_DNA"/>
</dbReference>